<dbReference type="InterPro" id="IPR016024">
    <property type="entry name" value="ARM-type_fold"/>
</dbReference>
<dbReference type="PANTHER" id="PTHR46562:SF1">
    <property type="entry name" value="SERINE_THREONINE-PROTEIN KINASE ULK4"/>
    <property type="match status" value="1"/>
</dbReference>
<keyword evidence="3" id="KW-1185">Reference proteome</keyword>
<dbReference type="SUPFAM" id="SSF48371">
    <property type="entry name" value="ARM repeat"/>
    <property type="match status" value="1"/>
</dbReference>
<name>A0A834L6L4_RHOSS</name>
<feature type="domain" description="RUNKEL ARM-repeat" evidence="1">
    <location>
        <begin position="326"/>
        <end position="374"/>
    </location>
</feature>
<gene>
    <name evidence="2" type="ORF">RHSIM_Rhsim13G0005700</name>
</gene>
<comment type="caution">
    <text evidence="2">The sequence shown here is derived from an EMBL/GenBank/DDBJ whole genome shotgun (WGS) entry which is preliminary data.</text>
</comment>
<dbReference type="Pfam" id="PF24970">
    <property type="entry name" value="ARM_RUK"/>
    <property type="match status" value="1"/>
</dbReference>
<organism evidence="2 3">
    <name type="scientific">Rhododendron simsii</name>
    <name type="common">Sims's rhododendron</name>
    <dbReference type="NCBI Taxonomy" id="118357"/>
    <lineage>
        <taxon>Eukaryota</taxon>
        <taxon>Viridiplantae</taxon>
        <taxon>Streptophyta</taxon>
        <taxon>Embryophyta</taxon>
        <taxon>Tracheophyta</taxon>
        <taxon>Spermatophyta</taxon>
        <taxon>Magnoliopsida</taxon>
        <taxon>eudicotyledons</taxon>
        <taxon>Gunneridae</taxon>
        <taxon>Pentapetalae</taxon>
        <taxon>asterids</taxon>
        <taxon>Ericales</taxon>
        <taxon>Ericaceae</taxon>
        <taxon>Ericoideae</taxon>
        <taxon>Rhodoreae</taxon>
        <taxon>Rhododendron</taxon>
    </lineage>
</organism>
<dbReference type="InterPro" id="IPR044591">
    <property type="entry name" value="RUK"/>
</dbReference>
<dbReference type="Gene3D" id="1.25.10.10">
    <property type="entry name" value="Leucine-rich Repeat Variant"/>
    <property type="match status" value="1"/>
</dbReference>
<dbReference type="OrthoDB" id="1724986at2759"/>
<evidence type="ECO:0000259" key="1">
    <source>
        <dbReference type="Pfam" id="PF24970"/>
    </source>
</evidence>
<evidence type="ECO:0000313" key="2">
    <source>
        <dbReference type="EMBL" id="KAF7119937.1"/>
    </source>
</evidence>
<dbReference type="InterPro" id="IPR056980">
    <property type="entry name" value="ARM_RUK"/>
</dbReference>
<dbReference type="GO" id="GO:0008017">
    <property type="term" value="F:microtubule binding"/>
    <property type="evidence" value="ECO:0007669"/>
    <property type="project" value="InterPro"/>
</dbReference>
<dbReference type="AlphaFoldDB" id="A0A834L6L4"/>
<evidence type="ECO:0000313" key="3">
    <source>
        <dbReference type="Proteomes" id="UP000626092"/>
    </source>
</evidence>
<accession>A0A834L6L4</accession>
<dbReference type="EMBL" id="WJXA01000013">
    <property type="protein sequence ID" value="KAF7119937.1"/>
    <property type="molecule type" value="Genomic_DNA"/>
</dbReference>
<dbReference type="InterPro" id="IPR011989">
    <property type="entry name" value="ARM-like"/>
</dbReference>
<dbReference type="Proteomes" id="UP000626092">
    <property type="component" value="Unassembled WGS sequence"/>
</dbReference>
<sequence length="479" mass="53505">MGRLCGCFSKCCDSALRIQLASLIGLSIRHSTFINKDLENSGLLGSLIDGLRDKQEKVRKFSMAALGQLQFYTSTRNEHNEDCNLPECPSKDIKFLSGWQVCFRSADFIGVGTFTEVEDDCTQLYALRTIENICSQGATWASRLASQDVNGNLCYIFLDGKQENMKLTAGSCLAYLVRFKPPSIQHVVERLPLRDIPAALVKGSLREQQICLNLLNMAMLGTHMIANIGRHLLSLGEGKNLVPCLMSLIEQGSEVLGERHLFLWLSFVRIAREGCPISFAMHGYSQQWIDNKERLEALKSISNTHFLPRYPTLNEEEDPIPMYPQKRFKFLLGDLSTANVNILLCLALASAPELENTILSQLKVVRRIGNLLEGSCLHKRLSFYDHQEIGKVSSNQKNKLYCFSEGVGVVDMQQYSHIASECIISLSSLLLSWLQGKANTGFLTNLPKVSVIPDMSSHLINLTKCKLQVSFACRKGAKT</sequence>
<proteinExistence type="predicted"/>
<reference evidence="2" key="1">
    <citation type="submission" date="2019-11" db="EMBL/GenBank/DDBJ databases">
        <authorList>
            <person name="Liu Y."/>
            <person name="Hou J."/>
            <person name="Li T.-Q."/>
            <person name="Guan C.-H."/>
            <person name="Wu X."/>
            <person name="Wu H.-Z."/>
            <person name="Ling F."/>
            <person name="Zhang R."/>
            <person name="Shi X.-G."/>
            <person name="Ren J.-P."/>
            <person name="Chen E.-F."/>
            <person name="Sun J.-M."/>
        </authorList>
    </citation>
    <scope>NUCLEOTIDE SEQUENCE</scope>
    <source>
        <strain evidence="2">Adult_tree_wgs_1</strain>
        <tissue evidence="2">Leaves</tissue>
    </source>
</reference>
<protein>
    <recommendedName>
        <fullName evidence="1">RUNKEL ARM-repeat domain-containing protein</fullName>
    </recommendedName>
</protein>
<dbReference type="PANTHER" id="PTHR46562">
    <property type="entry name" value="SERINE/THREONINE-KINASE ULK4-LIKE PROTEIN-RELATED"/>
    <property type="match status" value="1"/>
</dbReference>
<dbReference type="GO" id="GO:0000914">
    <property type="term" value="P:phragmoplast assembly"/>
    <property type="evidence" value="ECO:0007669"/>
    <property type="project" value="InterPro"/>
</dbReference>